<dbReference type="RefSeq" id="WP_169209348.1">
    <property type="nucleotide sequence ID" value="NZ_JAATNW010000001.1"/>
</dbReference>
<organism evidence="2 3">
    <name type="scientific">Alteromonas ponticola</name>
    <dbReference type="NCBI Taxonomy" id="2720613"/>
    <lineage>
        <taxon>Bacteria</taxon>
        <taxon>Pseudomonadati</taxon>
        <taxon>Pseudomonadota</taxon>
        <taxon>Gammaproteobacteria</taxon>
        <taxon>Alteromonadales</taxon>
        <taxon>Alteromonadaceae</taxon>
        <taxon>Alteromonas/Salinimonas group</taxon>
        <taxon>Alteromonas</taxon>
    </lineage>
</organism>
<name>A0ABX1QX19_9ALTE</name>
<evidence type="ECO:0000313" key="3">
    <source>
        <dbReference type="Proteomes" id="UP000709336"/>
    </source>
</evidence>
<sequence>MKKLLLASVSVVAFASAAVNASEMQPQSHASALNTMAFNTIDLASIKPVVELTETIQNQVDKAFADEISTMSKDTLFVRNDKRKSRKTTSLRSE</sequence>
<accession>A0ABX1QX19</accession>
<gene>
    <name evidence="2" type="ORF">HCJ96_02020</name>
</gene>
<feature type="chain" id="PRO_5047150893" evidence="1">
    <location>
        <begin position="22"/>
        <end position="94"/>
    </location>
</feature>
<evidence type="ECO:0000313" key="2">
    <source>
        <dbReference type="EMBL" id="NMH58800.1"/>
    </source>
</evidence>
<dbReference type="EMBL" id="JAATNW010000001">
    <property type="protein sequence ID" value="NMH58800.1"/>
    <property type="molecule type" value="Genomic_DNA"/>
</dbReference>
<feature type="signal peptide" evidence="1">
    <location>
        <begin position="1"/>
        <end position="21"/>
    </location>
</feature>
<proteinExistence type="predicted"/>
<keyword evidence="3" id="KW-1185">Reference proteome</keyword>
<dbReference type="Proteomes" id="UP000709336">
    <property type="component" value="Unassembled WGS sequence"/>
</dbReference>
<comment type="caution">
    <text evidence="2">The sequence shown here is derived from an EMBL/GenBank/DDBJ whole genome shotgun (WGS) entry which is preliminary data.</text>
</comment>
<evidence type="ECO:0000256" key="1">
    <source>
        <dbReference type="SAM" id="SignalP"/>
    </source>
</evidence>
<protein>
    <submittedName>
        <fullName evidence="2">Uncharacterized protein</fullName>
    </submittedName>
</protein>
<reference evidence="2 3" key="1">
    <citation type="submission" date="2020-03" db="EMBL/GenBank/DDBJ databases">
        <title>Alteromonas ponticola sp. nov., isolated from seawater.</title>
        <authorList>
            <person name="Yoon J.-H."/>
            <person name="Kim Y.-O."/>
        </authorList>
    </citation>
    <scope>NUCLEOTIDE SEQUENCE [LARGE SCALE GENOMIC DNA]</scope>
    <source>
        <strain evidence="2 3">MYP5</strain>
    </source>
</reference>
<keyword evidence="1" id="KW-0732">Signal</keyword>